<evidence type="ECO:0000259" key="8">
    <source>
        <dbReference type="Pfam" id="PF01494"/>
    </source>
</evidence>
<evidence type="ECO:0000256" key="1">
    <source>
        <dbReference type="ARBA" id="ARBA00001974"/>
    </source>
</evidence>
<evidence type="ECO:0000256" key="5">
    <source>
        <dbReference type="ARBA" id="ARBA00022827"/>
    </source>
</evidence>
<dbReference type="GO" id="GO:0110142">
    <property type="term" value="C:ubiquinone biosynthesis complex"/>
    <property type="evidence" value="ECO:0007669"/>
    <property type="project" value="UniProtKB-ARBA"/>
</dbReference>
<dbReference type="NCBIfam" id="TIGR01988">
    <property type="entry name" value="Ubi-OHases"/>
    <property type="match status" value="1"/>
</dbReference>
<comment type="pathway">
    <text evidence="2">Cofactor biosynthesis; ubiquinone biosynthesis.</text>
</comment>
<accession>A0A1F6TFT7</accession>
<evidence type="ECO:0000256" key="7">
    <source>
        <dbReference type="ARBA" id="ARBA00023033"/>
    </source>
</evidence>
<keyword evidence="7" id="KW-0503">Monooxygenase</keyword>
<comment type="caution">
    <text evidence="9">The sequence shown here is derived from an EMBL/GenBank/DDBJ whole genome shotgun (WGS) entry which is preliminary data.</text>
</comment>
<dbReference type="PANTHER" id="PTHR43876">
    <property type="entry name" value="UBIQUINONE BIOSYNTHESIS MONOOXYGENASE COQ6, MITOCHONDRIAL"/>
    <property type="match status" value="1"/>
</dbReference>
<proteinExistence type="inferred from homology"/>
<dbReference type="SUPFAM" id="SSF51905">
    <property type="entry name" value="FAD/NAD(P)-binding domain"/>
    <property type="match status" value="1"/>
</dbReference>
<evidence type="ECO:0000256" key="4">
    <source>
        <dbReference type="ARBA" id="ARBA00022630"/>
    </source>
</evidence>
<comment type="cofactor">
    <cofactor evidence="1">
        <name>FAD</name>
        <dbReference type="ChEBI" id="CHEBI:57692"/>
    </cofactor>
</comment>
<sequence>MQTDFDILIIGGGMVGASLACALRASGLRIGVVEAVPPRAPAQPSYDDRSVTLIPGSRRIFEAIGVWREIERQGVTPIEHMHISDRGHCGFARFAAADAGVPALGYVVENRALGAALWQAQQELKNVEWLCPATLESIEFRPETAVVAINQDGARRALSTRLVVAADGTDSPARAAAGIETTRTEYKQVAVVVNVTPGRPHANTAYERFTAAGPLALVPLRDGRCAVVWCMGAPDAEAILKCGDEEFLARLHERFGARLGRFTRPGRRAAYPLFLARARELARPRLALVGNAARTLHPIAAQGFNLGLRDVATLAEVVPEAARAARDIGDHDVMRRYAERRRWDNLATVAFTDGLLRIFSNDFPPLVLARDLGLIAVDLLPPVKRALVQLAGGQALWQ</sequence>
<keyword evidence="5" id="KW-0274">FAD</keyword>
<evidence type="ECO:0000256" key="3">
    <source>
        <dbReference type="ARBA" id="ARBA00005349"/>
    </source>
</evidence>
<dbReference type="AlphaFoldDB" id="A0A1F6TFT7"/>
<keyword evidence="4" id="KW-0285">Flavoprotein</keyword>
<dbReference type="PRINTS" id="PR00420">
    <property type="entry name" value="RNGMNOXGNASE"/>
</dbReference>
<dbReference type="Gene3D" id="3.50.50.60">
    <property type="entry name" value="FAD/NAD(P)-binding domain"/>
    <property type="match status" value="2"/>
</dbReference>
<dbReference type="InterPro" id="IPR010971">
    <property type="entry name" value="UbiH/COQ6"/>
</dbReference>
<evidence type="ECO:0000313" key="9">
    <source>
        <dbReference type="EMBL" id="OGI43974.1"/>
    </source>
</evidence>
<dbReference type="FunFam" id="3.50.50.60:FF:000021">
    <property type="entry name" value="Ubiquinone biosynthesis monooxygenase COQ6"/>
    <property type="match status" value="1"/>
</dbReference>
<dbReference type="InterPro" id="IPR051205">
    <property type="entry name" value="UbiH/COQ6_monooxygenase"/>
</dbReference>
<dbReference type="PANTHER" id="PTHR43876:SF8">
    <property type="entry name" value="2-OCTAPRENYL-6-METHOXYPHENOL HYDROXYLASE"/>
    <property type="match status" value="1"/>
</dbReference>
<dbReference type="GO" id="GO:0008681">
    <property type="term" value="F:2-octaprenyl-6-methoxyphenol hydroxylase activity"/>
    <property type="evidence" value="ECO:0007669"/>
    <property type="project" value="InterPro"/>
</dbReference>
<keyword evidence="6" id="KW-0560">Oxidoreductase</keyword>
<dbReference type="Pfam" id="PF01494">
    <property type="entry name" value="FAD_binding_3"/>
    <property type="match status" value="1"/>
</dbReference>
<organism evidence="9 10">
    <name type="scientific">Candidatus Muproteobacteria bacterium RBG_16_65_31</name>
    <dbReference type="NCBI Taxonomy" id="1817759"/>
    <lineage>
        <taxon>Bacteria</taxon>
        <taxon>Pseudomonadati</taxon>
        <taxon>Pseudomonadota</taxon>
        <taxon>Candidatus Muproteobacteria</taxon>
    </lineage>
</organism>
<dbReference type="GO" id="GO:0071949">
    <property type="term" value="F:FAD binding"/>
    <property type="evidence" value="ECO:0007669"/>
    <property type="project" value="InterPro"/>
</dbReference>
<dbReference type="NCBIfam" id="NF004356">
    <property type="entry name" value="PRK05732.1"/>
    <property type="match status" value="1"/>
</dbReference>
<protein>
    <submittedName>
        <fullName evidence="9">2-octaprenyl-6-methoxyphenyl hydroxylase</fullName>
    </submittedName>
</protein>
<reference evidence="9 10" key="1">
    <citation type="journal article" date="2016" name="Nat. Commun.">
        <title>Thousands of microbial genomes shed light on interconnected biogeochemical processes in an aquifer system.</title>
        <authorList>
            <person name="Anantharaman K."/>
            <person name="Brown C.T."/>
            <person name="Hug L.A."/>
            <person name="Sharon I."/>
            <person name="Castelle C.J."/>
            <person name="Probst A.J."/>
            <person name="Thomas B.C."/>
            <person name="Singh A."/>
            <person name="Wilkins M.J."/>
            <person name="Karaoz U."/>
            <person name="Brodie E.L."/>
            <person name="Williams K.H."/>
            <person name="Hubbard S.S."/>
            <person name="Banfield J.F."/>
        </authorList>
    </citation>
    <scope>NUCLEOTIDE SEQUENCE [LARGE SCALE GENOMIC DNA]</scope>
</reference>
<gene>
    <name evidence="9" type="ORF">A2V92_04095</name>
</gene>
<comment type="similarity">
    <text evidence="3">Belongs to the UbiH/COQ6 family.</text>
</comment>
<dbReference type="InterPro" id="IPR036188">
    <property type="entry name" value="FAD/NAD-bd_sf"/>
</dbReference>
<dbReference type="InterPro" id="IPR011295">
    <property type="entry name" value="UbiH"/>
</dbReference>
<feature type="domain" description="FAD-binding" evidence="8">
    <location>
        <begin position="5"/>
        <end position="342"/>
    </location>
</feature>
<dbReference type="EMBL" id="MFST01000093">
    <property type="protein sequence ID" value="OGI43974.1"/>
    <property type="molecule type" value="Genomic_DNA"/>
</dbReference>
<name>A0A1F6TFT7_9PROT</name>
<evidence type="ECO:0000313" key="10">
    <source>
        <dbReference type="Proteomes" id="UP000179344"/>
    </source>
</evidence>
<evidence type="ECO:0000256" key="2">
    <source>
        <dbReference type="ARBA" id="ARBA00004749"/>
    </source>
</evidence>
<dbReference type="GO" id="GO:0006744">
    <property type="term" value="P:ubiquinone biosynthetic process"/>
    <property type="evidence" value="ECO:0007669"/>
    <property type="project" value="UniProtKB-UniPathway"/>
</dbReference>
<dbReference type="InterPro" id="IPR002938">
    <property type="entry name" value="FAD-bd"/>
</dbReference>
<dbReference type="NCBIfam" id="TIGR01984">
    <property type="entry name" value="UbiH"/>
    <property type="match status" value="1"/>
</dbReference>
<dbReference type="Proteomes" id="UP000179344">
    <property type="component" value="Unassembled WGS sequence"/>
</dbReference>
<dbReference type="UniPathway" id="UPA00232"/>
<evidence type="ECO:0000256" key="6">
    <source>
        <dbReference type="ARBA" id="ARBA00023002"/>
    </source>
</evidence>